<dbReference type="PIRSF" id="PIRSF035652">
    <property type="entry name" value="CHP02436"/>
    <property type="match status" value="1"/>
</dbReference>
<gene>
    <name evidence="1" type="ORF">N2K84_08630</name>
</gene>
<sequence>MTRKELEQRTKKFAHDCVKVAMLLPDTTLGRHIRGQLIRCSTSVPANYRAANLAQSKAAFAAKLSIVIEEADESSFWLEFTTEENLLSTGTTDPLIKEAYELCSIFISSRKSIQAGS</sequence>
<protein>
    <submittedName>
        <fullName evidence="1">Four helix bundle protein</fullName>
    </submittedName>
</protein>
<dbReference type="Proteomes" id="UP001163821">
    <property type="component" value="Unassembled WGS sequence"/>
</dbReference>
<evidence type="ECO:0000313" key="1">
    <source>
        <dbReference type="EMBL" id="MCW0482789.1"/>
    </source>
</evidence>
<dbReference type="Pfam" id="PF05635">
    <property type="entry name" value="23S_rRNA_IVP"/>
    <property type="match status" value="1"/>
</dbReference>
<dbReference type="Gene3D" id="1.20.1440.60">
    <property type="entry name" value="23S rRNA-intervening sequence"/>
    <property type="match status" value="1"/>
</dbReference>
<dbReference type="InterPro" id="IPR036583">
    <property type="entry name" value="23S_rRNA_IVS_sf"/>
</dbReference>
<dbReference type="AlphaFoldDB" id="A0AA41Y3J6"/>
<organism evidence="1 2">
    <name type="scientific">Gaoshiqia sediminis</name>
    <dbReference type="NCBI Taxonomy" id="2986998"/>
    <lineage>
        <taxon>Bacteria</taxon>
        <taxon>Pseudomonadati</taxon>
        <taxon>Bacteroidota</taxon>
        <taxon>Bacteroidia</taxon>
        <taxon>Marinilabiliales</taxon>
        <taxon>Prolixibacteraceae</taxon>
        <taxon>Gaoshiqia</taxon>
    </lineage>
</organism>
<evidence type="ECO:0000313" key="2">
    <source>
        <dbReference type="Proteomes" id="UP001163821"/>
    </source>
</evidence>
<dbReference type="EMBL" id="JAPAAF010000009">
    <property type="protein sequence ID" value="MCW0482789.1"/>
    <property type="molecule type" value="Genomic_DNA"/>
</dbReference>
<name>A0AA41Y3J6_9BACT</name>
<accession>A0AA41Y3J6</accession>
<dbReference type="SUPFAM" id="SSF158446">
    <property type="entry name" value="IVS-encoded protein-like"/>
    <property type="match status" value="1"/>
</dbReference>
<reference evidence="1" key="1">
    <citation type="submission" date="2022-10" db="EMBL/GenBank/DDBJ databases">
        <title>Gaoshiqiia sediminis gen. nov., sp. nov., isolated from coastal sediment.</title>
        <authorList>
            <person name="Yu W.X."/>
            <person name="Mu D.S."/>
            <person name="Du J.Z."/>
            <person name="Liang Y.Q."/>
        </authorList>
    </citation>
    <scope>NUCLEOTIDE SEQUENCE</scope>
    <source>
        <strain evidence="1">A06</strain>
    </source>
</reference>
<comment type="caution">
    <text evidence="1">The sequence shown here is derived from an EMBL/GenBank/DDBJ whole genome shotgun (WGS) entry which is preliminary data.</text>
</comment>
<proteinExistence type="predicted"/>
<dbReference type="RefSeq" id="WP_282591392.1">
    <property type="nucleotide sequence ID" value="NZ_JAPAAF010000009.1"/>
</dbReference>
<dbReference type="InterPro" id="IPR012657">
    <property type="entry name" value="23S_rRNA-intervening_sequence"/>
</dbReference>
<dbReference type="NCBIfam" id="TIGR02436">
    <property type="entry name" value="four helix bundle protein"/>
    <property type="match status" value="1"/>
</dbReference>
<keyword evidence="2" id="KW-1185">Reference proteome</keyword>